<evidence type="ECO:0000313" key="4">
    <source>
        <dbReference type="Proteomes" id="UP001274896"/>
    </source>
</evidence>
<protein>
    <recommendedName>
        <fullName evidence="2">PiggyBac transposable element-derived protein domain-containing protein</fullName>
    </recommendedName>
</protein>
<name>A0AAE0Q977_9TELE</name>
<evidence type="ECO:0000313" key="3">
    <source>
        <dbReference type="EMBL" id="KAK3515653.1"/>
    </source>
</evidence>
<dbReference type="PANTHER" id="PTHR46599:SF6">
    <property type="entry name" value="DUAL SPECIFICITY PHOSPHATASE 26"/>
    <property type="match status" value="1"/>
</dbReference>
<proteinExistence type="predicted"/>
<dbReference type="Proteomes" id="UP001274896">
    <property type="component" value="Unassembled WGS sequence"/>
</dbReference>
<keyword evidence="4" id="KW-1185">Reference proteome</keyword>
<accession>A0AAE0Q977</accession>
<feature type="region of interest" description="Disordered" evidence="1">
    <location>
        <begin position="188"/>
        <end position="207"/>
    </location>
</feature>
<feature type="domain" description="PiggyBac transposable element-derived protein" evidence="2">
    <location>
        <begin position="65"/>
        <end position="136"/>
    </location>
</feature>
<dbReference type="InterPro" id="IPR029526">
    <property type="entry name" value="PGBD"/>
</dbReference>
<dbReference type="EMBL" id="JAUCMX010000020">
    <property type="protein sequence ID" value="KAK3515653.1"/>
    <property type="molecule type" value="Genomic_DNA"/>
</dbReference>
<evidence type="ECO:0000259" key="2">
    <source>
        <dbReference type="Pfam" id="PF13843"/>
    </source>
</evidence>
<dbReference type="Pfam" id="PF13843">
    <property type="entry name" value="DDE_Tnp_1_7"/>
    <property type="match status" value="1"/>
</dbReference>
<dbReference type="SUPFAM" id="SSF118310">
    <property type="entry name" value="AN1-like Zinc finger"/>
    <property type="match status" value="1"/>
</dbReference>
<dbReference type="AlphaFoldDB" id="A0AAE0Q977"/>
<sequence length="241" mass="27358">MTSYAWNMQVYTGKPADGQPEKNQGQRVVLEVTEGLRGHIITCDNFSRPMSLARSCEGGSCPWRRNVLLMSTLHRDTAVSATEDKKPQIILDYNKNKGGVDNLDKVTSVYNRKRMTARWPLTVFFNMIDVSAYNSFVLWREMDPSWNQGKCHKRRLFLEELGRELVTPKQRQDLPRTPASASLVMEVQQGASTSAAAPPRPSPKRRRCQFCTNDTKASTKCHKCDAHVCKTHNIVTCHLCK</sequence>
<evidence type="ECO:0000256" key="1">
    <source>
        <dbReference type="SAM" id="MobiDB-lite"/>
    </source>
</evidence>
<dbReference type="InterPro" id="IPR035896">
    <property type="entry name" value="AN1-like_Znf"/>
</dbReference>
<organism evidence="3 4">
    <name type="scientific">Hemibagrus guttatus</name>
    <dbReference type="NCBI Taxonomy" id="175788"/>
    <lineage>
        <taxon>Eukaryota</taxon>
        <taxon>Metazoa</taxon>
        <taxon>Chordata</taxon>
        <taxon>Craniata</taxon>
        <taxon>Vertebrata</taxon>
        <taxon>Euteleostomi</taxon>
        <taxon>Actinopterygii</taxon>
        <taxon>Neopterygii</taxon>
        <taxon>Teleostei</taxon>
        <taxon>Ostariophysi</taxon>
        <taxon>Siluriformes</taxon>
        <taxon>Bagridae</taxon>
        <taxon>Hemibagrus</taxon>
    </lineage>
</organism>
<comment type="caution">
    <text evidence="3">The sequence shown here is derived from an EMBL/GenBank/DDBJ whole genome shotgun (WGS) entry which is preliminary data.</text>
</comment>
<dbReference type="PANTHER" id="PTHR46599">
    <property type="entry name" value="PIGGYBAC TRANSPOSABLE ELEMENT-DERIVED PROTEIN 4"/>
    <property type="match status" value="1"/>
</dbReference>
<gene>
    <name evidence="3" type="ORF">QTP70_026431</name>
</gene>
<reference evidence="3" key="1">
    <citation type="submission" date="2023-06" db="EMBL/GenBank/DDBJ databases">
        <title>Male Hemibagrus guttatus genome.</title>
        <authorList>
            <person name="Bian C."/>
        </authorList>
    </citation>
    <scope>NUCLEOTIDE SEQUENCE</scope>
    <source>
        <strain evidence="3">Male_cb2023</strain>
        <tissue evidence="3">Muscle</tissue>
    </source>
</reference>